<evidence type="ECO:0000313" key="3">
    <source>
        <dbReference type="Proteomes" id="UP001224775"/>
    </source>
</evidence>
<keyword evidence="3" id="KW-1185">Reference proteome</keyword>
<protein>
    <submittedName>
        <fullName evidence="2">Uncharacterized protein</fullName>
    </submittedName>
</protein>
<gene>
    <name evidence="2" type="ORF">QTG54_005871</name>
</gene>
<sequence>MQSVNPRRGSEDSLDLLAATANINAMREKVAEEISKTSPTQHIDADTVTVRTIPTCFNPARKTIKKKSKDENAESDASDTSEDEAAENERKKVKRNPSTSSFDVLLTALEGDLEKLDKKNEEKEKVPSVIQRANEDELLRRLSKDSLFSVISEDDLVCQPATHTQDNLSRKRKQSHLATLLNARSSFTMPSEPMESDAILYPAHGMNLDYARRLQTSHSTMASLESAMLRNDFARRQLAFRDLQRREFASRMMQNNLQNRLHNNLQNNKGPPVPVVDPKPEQQLKLPGKLPSEGKNVTLSDRDKPMEAKENKNEPPTTSIDGTGFPLRRKEKVEEPIKIPPEEALKIFLSAHGEKGETLREAMLKAITDAEGSLATIHSWDRSQGLRKCHSRTVVKTRRSRAQLKAFLTGVEPPKEPHHNRKRQKKSSSKKMDDVFGPPRDRW</sequence>
<feature type="region of interest" description="Disordered" evidence="1">
    <location>
        <begin position="59"/>
        <end position="97"/>
    </location>
</feature>
<feature type="compositionally biased region" description="Acidic residues" evidence="1">
    <location>
        <begin position="73"/>
        <end position="86"/>
    </location>
</feature>
<dbReference type="AlphaFoldDB" id="A0AAD9DEX5"/>
<feature type="compositionally biased region" description="Basic residues" evidence="1">
    <location>
        <begin position="418"/>
        <end position="429"/>
    </location>
</feature>
<feature type="region of interest" description="Disordered" evidence="1">
    <location>
        <begin position="262"/>
        <end position="328"/>
    </location>
</feature>
<comment type="caution">
    <text evidence="2">The sequence shown here is derived from an EMBL/GenBank/DDBJ whole genome shotgun (WGS) entry which is preliminary data.</text>
</comment>
<feature type="compositionally biased region" description="Basic and acidic residues" evidence="1">
    <location>
        <begin position="430"/>
        <end position="443"/>
    </location>
</feature>
<proteinExistence type="predicted"/>
<dbReference type="Proteomes" id="UP001224775">
    <property type="component" value="Unassembled WGS sequence"/>
</dbReference>
<evidence type="ECO:0000313" key="2">
    <source>
        <dbReference type="EMBL" id="KAK1743250.1"/>
    </source>
</evidence>
<reference evidence="2" key="1">
    <citation type="submission" date="2023-06" db="EMBL/GenBank/DDBJ databases">
        <title>Survivors Of The Sea: Transcriptome response of Skeletonema marinoi to long-term dormancy.</title>
        <authorList>
            <person name="Pinder M.I.M."/>
            <person name="Kourtchenko O."/>
            <person name="Robertson E.K."/>
            <person name="Larsson T."/>
            <person name="Maumus F."/>
            <person name="Osuna-Cruz C.M."/>
            <person name="Vancaester E."/>
            <person name="Stenow R."/>
            <person name="Vandepoele K."/>
            <person name="Ploug H."/>
            <person name="Bruchert V."/>
            <person name="Godhe A."/>
            <person name="Topel M."/>
        </authorList>
    </citation>
    <scope>NUCLEOTIDE SEQUENCE</scope>
    <source>
        <strain evidence="2">R05AC</strain>
    </source>
</reference>
<evidence type="ECO:0000256" key="1">
    <source>
        <dbReference type="SAM" id="MobiDB-lite"/>
    </source>
</evidence>
<organism evidence="2 3">
    <name type="scientific">Skeletonema marinoi</name>
    <dbReference type="NCBI Taxonomy" id="267567"/>
    <lineage>
        <taxon>Eukaryota</taxon>
        <taxon>Sar</taxon>
        <taxon>Stramenopiles</taxon>
        <taxon>Ochrophyta</taxon>
        <taxon>Bacillariophyta</taxon>
        <taxon>Coscinodiscophyceae</taxon>
        <taxon>Thalassiosirophycidae</taxon>
        <taxon>Thalassiosirales</taxon>
        <taxon>Skeletonemataceae</taxon>
        <taxon>Skeletonema</taxon>
        <taxon>Skeletonema marinoi-dohrnii complex</taxon>
    </lineage>
</organism>
<feature type="compositionally biased region" description="Basic and acidic residues" evidence="1">
    <location>
        <begin position="300"/>
        <end position="313"/>
    </location>
</feature>
<name>A0AAD9DEX5_9STRA</name>
<accession>A0AAD9DEX5</accession>
<feature type="region of interest" description="Disordered" evidence="1">
    <location>
        <begin position="406"/>
        <end position="443"/>
    </location>
</feature>
<dbReference type="EMBL" id="JATAAI010000009">
    <property type="protein sequence ID" value="KAK1743250.1"/>
    <property type="molecule type" value="Genomic_DNA"/>
</dbReference>